<evidence type="ECO:0000313" key="2">
    <source>
        <dbReference type="Proteomes" id="UP000308271"/>
    </source>
</evidence>
<reference evidence="1 2" key="1">
    <citation type="submission" date="2019-05" db="EMBL/GenBank/DDBJ databases">
        <title>Draft Whole-Genome sequence of the green sulfur bacterium Chlorobaculum thiosulfatiphilum DSM 249.</title>
        <authorList>
            <person name="Meyer T.E."/>
            <person name="Kyndt J.A."/>
        </authorList>
    </citation>
    <scope>NUCLEOTIDE SEQUENCE [LARGE SCALE GENOMIC DNA]</scope>
    <source>
        <strain evidence="1 2">DSM 249</strain>
    </source>
</reference>
<accession>A0A5C4S7C5</accession>
<dbReference type="OrthoDB" id="199569at2"/>
<evidence type="ECO:0000313" key="1">
    <source>
        <dbReference type="EMBL" id="TNJ39394.1"/>
    </source>
</evidence>
<name>A0A5C4S7C5_CHLTI</name>
<proteinExistence type="predicted"/>
<protein>
    <submittedName>
        <fullName evidence="1">Uncharacterized protein</fullName>
    </submittedName>
</protein>
<organism evidence="1 2">
    <name type="scientific">Chlorobaculum thiosulfatiphilum</name>
    <name type="common">Chlorobium limicola f.sp. thiosulfatophilum</name>
    <dbReference type="NCBI Taxonomy" id="115852"/>
    <lineage>
        <taxon>Bacteria</taxon>
        <taxon>Pseudomonadati</taxon>
        <taxon>Chlorobiota</taxon>
        <taxon>Chlorobiia</taxon>
        <taxon>Chlorobiales</taxon>
        <taxon>Chlorobiaceae</taxon>
        <taxon>Chlorobaculum</taxon>
    </lineage>
</organism>
<keyword evidence="2" id="KW-1185">Reference proteome</keyword>
<dbReference type="EMBL" id="VDCH01000006">
    <property type="protein sequence ID" value="TNJ39394.1"/>
    <property type="molecule type" value="Genomic_DNA"/>
</dbReference>
<dbReference type="AlphaFoldDB" id="A0A5C4S7C5"/>
<sequence length="141" mass="15274">MADSDFLAGRYRFANPGGGRSGHQRGRDPCHAGWRGGAHRAAYGSTGTWLIDPTDFTVAASGGDISGAMLGSNLSATNVTIQSSSGAIAGNGDIFVNDTVSWSANTLTLDAYRNIMVNREMNGWQHRRRQHQRPRQPSRRQ</sequence>
<gene>
    <name evidence="1" type="ORF">FGF66_04620</name>
</gene>
<comment type="caution">
    <text evidence="1">The sequence shown here is derived from an EMBL/GenBank/DDBJ whole genome shotgun (WGS) entry which is preliminary data.</text>
</comment>
<dbReference type="Proteomes" id="UP000308271">
    <property type="component" value="Unassembled WGS sequence"/>
</dbReference>